<sequence>MTSSENIKSTADMTLLKRGFGDVELPDIPDVPGMIKREEGQYLYWLGSNLYTGRGAAIEIGTWLGKSTLHLAAGLSSNRLANKLVCYDHFQWAGGANWSSKAKSPRTLEAGDDFMQDFLDNVADYSDLIDARRSKIENIEFDADNIELLILDAPKRAADIFAVMNGVADKVIPGHTIIAWQDFLHPASFEIPAVLADMAAFQTPAHIVDDGTMVGFQVEKRWTAADVTKAALGFRNWSLEECSVAWESWRSIVPTAAWPSFQSGLSMLLHDNGMIDEACRLLETIIDDKLCKARWQKWRKTSIPARYPRLFEAKFVDRTA</sequence>
<evidence type="ECO:0000313" key="2">
    <source>
        <dbReference type="Proteomes" id="UP000201613"/>
    </source>
</evidence>
<name>A0A238LLD6_9RHOB</name>
<reference evidence="1 2" key="1">
    <citation type="submission" date="2017-05" db="EMBL/GenBank/DDBJ databases">
        <authorList>
            <person name="Song R."/>
            <person name="Chenine A.L."/>
            <person name="Ruprecht R.M."/>
        </authorList>
    </citation>
    <scope>NUCLEOTIDE SEQUENCE [LARGE SCALE GENOMIC DNA]</scope>
    <source>
        <strain evidence="1 2">CECT 8899</strain>
    </source>
</reference>
<dbReference type="InterPro" id="IPR029063">
    <property type="entry name" value="SAM-dependent_MTases_sf"/>
</dbReference>
<dbReference type="RefSeq" id="WP_093994487.1">
    <property type="nucleotide sequence ID" value="NZ_FXZK01000029.1"/>
</dbReference>
<dbReference type="EMBL" id="FXZK01000029">
    <property type="protein sequence ID" value="SMY10363.1"/>
    <property type="molecule type" value="Genomic_DNA"/>
</dbReference>
<dbReference type="OrthoDB" id="7873666at2"/>
<organism evidence="1 2">
    <name type="scientific">Flavimaricola marinus</name>
    <dbReference type="NCBI Taxonomy" id="1819565"/>
    <lineage>
        <taxon>Bacteria</taxon>
        <taxon>Pseudomonadati</taxon>
        <taxon>Pseudomonadota</taxon>
        <taxon>Alphaproteobacteria</taxon>
        <taxon>Rhodobacterales</taxon>
        <taxon>Paracoccaceae</taxon>
        <taxon>Flavimaricola</taxon>
    </lineage>
</organism>
<protein>
    <recommendedName>
        <fullName evidence="3">Methyltransferase domain protein</fullName>
    </recommendedName>
</protein>
<evidence type="ECO:0000313" key="1">
    <source>
        <dbReference type="EMBL" id="SMY10363.1"/>
    </source>
</evidence>
<dbReference type="Gene3D" id="3.40.50.150">
    <property type="entry name" value="Vaccinia Virus protein VP39"/>
    <property type="match status" value="1"/>
</dbReference>
<dbReference type="Proteomes" id="UP000201613">
    <property type="component" value="Unassembled WGS sequence"/>
</dbReference>
<keyword evidence="2" id="KW-1185">Reference proteome</keyword>
<accession>A0A238LLD6</accession>
<evidence type="ECO:0008006" key="3">
    <source>
        <dbReference type="Google" id="ProtNLM"/>
    </source>
</evidence>
<gene>
    <name evidence="1" type="ORF">LOM8899_04538</name>
</gene>
<proteinExistence type="predicted"/>
<dbReference type="Pfam" id="PF13578">
    <property type="entry name" value="Methyltransf_24"/>
    <property type="match status" value="1"/>
</dbReference>
<dbReference type="AlphaFoldDB" id="A0A238LLD6"/>